<protein>
    <submittedName>
        <fullName evidence="1">Uncharacterized protein</fullName>
    </submittedName>
</protein>
<evidence type="ECO:0000313" key="1">
    <source>
        <dbReference type="EMBL" id="KKN06515.1"/>
    </source>
</evidence>
<proteinExistence type="predicted"/>
<dbReference type="AlphaFoldDB" id="A0A0F9MGK6"/>
<sequence>MSDMISSTNLANWIPTVWSKEVLAAVENSLVTGALYDRSYEDLVRSGGDTIVVPHLAEISANLVNTAIDLTLYDAVQNVTNIALDFKYDIGVEVSDIEQLQTNPKYFSKVTSKLAYGIAKQIDINCNVQFRAFDNQVGTIGSTDRGCPD</sequence>
<accession>A0A0F9MGK6</accession>
<dbReference type="EMBL" id="LAZR01004681">
    <property type="protein sequence ID" value="KKN06515.1"/>
    <property type="molecule type" value="Genomic_DNA"/>
</dbReference>
<organism evidence="1">
    <name type="scientific">marine sediment metagenome</name>
    <dbReference type="NCBI Taxonomy" id="412755"/>
    <lineage>
        <taxon>unclassified sequences</taxon>
        <taxon>metagenomes</taxon>
        <taxon>ecological metagenomes</taxon>
    </lineage>
</organism>
<name>A0A0F9MGK6_9ZZZZ</name>
<comment type="caution">
    <text evidence="1">The sequence shown here is derived from an EMBL/GenBank/DDBJ whole genome shotgun (WGS) entry which is preliminary data.</text>
</comment>
<reference evidence="1" key="1">
    <citation type="journal article" date="2015" name="Nature">
        <title>Complex archaea that bridge the gap between prokaryotes and eukaryotes.</title>
        <authorList>
            <person name="Spang A."/>
            <person name="Saw J.H."/>
            <person name="Jorgensen S.L."/>
            <person name="Zaremba-Niedzwiedzka K."/>
            <person name="Martijn J."/>
            <person name="Lind A.E."/>
            <person name="van Eijk R."/>
            <person name="Schleper C."/>
            <person name="Guy L."/>
            <person name="Ettema T.J."/>
        </authorList>
    </citation>
    <scope>NUCLEOTIDE SEQUENCE</scope>
</reference>
<gene>
    <name evidence="1" type="ORF">LCGC14_1076450</name>
</gene>